<comment type="caution">
    <text evidence="6">The sequence shown here is derived from an EMBL/GenBank/DDBJ whole genome shotgun (WGS) entry which is preliminary data.</text>
</comment>
<reference evidence="6" key="1">
    <citation type="submission" date="2021-01" db="EMBL/GenBank/DDBJ databases">
        <authorList>
            <person name="Eckstrom K.M.E."/>
        </authorList>
    </citation>
    <scope>NUCLEOTIDE SEQUENCE</scope>
    <source>
        <strain evidence="6">UVCC 0001</strain>
    </source>
</reference>
<evidence type="ECO:0000256" key="5">
    <source>
        <dbReference type="SAM" id="MobiDB-lite"/>
    </source>
</evidence>
<sequence>MMTPLEVTPVQAQRCSPVPTPSANPLSALGSRFSQLCLEEEALAMQLSPWLADILLSPEEVGPSPPWLAQAPTAPGLIAAAANESDEGGADSMAPLEPGLSDGDLEEQNDDDWTLNDSEGGSDPIPLGFACPAQWHWTVRSFGTQAEAFAYCDEVNVAQPAFIVKGTLSARGDVEDAEDVASVLPRQEQKGVAPGSPAIADAGAEASDSIDREPRSALARRPLSADTGDFLAMLRAERAQGRRALVGGLGLSSTEGAGTEADQGEDGGRQDARDGDEAAADNLHATDCSDATDALASRPLAQEAMRAFCVERASRAGGHYRTFVCATFAGALAQLRRAAPGERHWYEVVREGRPCHLYYDLEFARALNAGLDGPALTRKLLAHTRALLAEAFGVRACQVSVLDSTTEAKFSQHVIVRVPGHAFCSNADAGRFALRVLRRAGDELRVVHGVDAATGAQSTAHLVDTAVYTRNRHFRLVWCSKGGKSATLLPAAGPLAGATLESAGAAAEQIFAQSLATWVQSDCVFLEIPELGQPAGLTVRGGRCLVSTGNAAVALRDAGQGVRVFWKVAPDERGQENQGPIAEIRALAEKAIPFMEKVATSRARGLPVRIRSLAMCGSAGLVAYSLSGPGCHYCENIGRSHASNHAFYLVNFSQGLLAQKCYDPQSPGQAMDTGKRPRTGSELATPGPDQLLASVVDSLRQCDGDAVDPQWDQMTETLGASLARFKGLPMRSDLDQAVSQTLTSLEVCIQRLQRGVSEHSPPPNYKPPRAWTREEAKDVITYAHKLSYTTFAPAGFVLGTTPLHLHKPPAPQEAQLRSCQAHELEQGWKPGDPIPGVAAESPSASESPSSAADAPAAPPQPPPLLKSLNFVLNADFDPSQLEFGEGSSDEESGDEDDEESF</sequence>
<dbReference type="InterPro" id="IPR044917">
    <property type="entry name" value="PRIMPOL"/>
</dbReference>
<evidence type="ECO:0000313" key="7">
    <source>
        <dbReference type="Proteomes" id="UP001255856"/>
    </source>
</evidence>
<feature type="region of interest" description="Disordered" evidence="5">
    <location>
        <begin position="183"/>
        <end position="221"/>
    </location>
</feature>
<feature type="compositionally biased region" description="Acidic residues" evidence="5">
    <location>
        <begin position="103"/>
        <end position="114"/>
    </location>
</feature>
<dbReference type="GO" id="GO:0003682">
    <property type="term" value="F:chromatin binding"/>
    <property type="evidence" value="ECO:0007669"/>
    <property type="project" value="TreeGrafter"/>
</dbReference>
<accession>A0AAD9ML55</accession>
<keyword evidence="7" id="KW-1185">Reference proteome</keyword>
<dbReference type="GO" id="GO:0005759">
    <property type="term" value="C:mitochondrial matrix"/>
    <property type="evidence" value="ECO:0007669"/>
    <property type="project" value="TreeGrafter"/>
</dbReference>
<feature type="region of interest" description="Disordered" evidence="5">
    <location>
        <begin position="664"/>
        <end position="687"/>
    </location>
</feature>
<feature type="region of interest" description="Disordered" evidence="5">
    <location>
        <begin position="247"/>
        <end position="276"/>
    </location>
</feature>
<comment type="catalytic activity">
    <reaction evidence="2">
        <text>ssDNA + n NTP = ssDNA/pppN(pN)n-1 hybrid + (n-1) diphosphate.</text>
        <dbReference type="EC" id="2.7.7.102"/>
    </reaction>
</comment>
<feature type="region of interest" description="Disordered" evidence="5">
    <location>
        <begin position="826"/>
        <end position="901"/>
    </location>
</feature>
<evidence type="ECO:0000256" key="4">
    <source>
        <dbReference type="ARBA" id="ARBA00047303"/>
    </source>
</evidence>
<feature type="compositionally biased region" description="Basic and acidic residues" evidence="5">
    <location>
        <begin position="266"/>
        <end position="276"/>
    </location>
</feature>
<dbReference type="GO" id="GO:0009411">
    <property type="term" value="P:response to UV"/>
    <property type="evidence" value="ECO:0007669"/>
    <property type="project" value="TreeGrafter"/>
</dbReference>
<dbReference type="AlphaFoldDB" id="A0AAD9ML55"/>
<feature type="region of interest" description="Disordered" evidence="5">
    <location>
        <begin position="84"/>
        <end position="121"/>
    </location>
</feature>
<feature type="compositionally biased region" description="Low complexity" evidence="5">
    <location>
        <begin position="838"/>
        <end position="855"/>
    </location>
</feature>
<protein>
    <recommendedName>
        <fullName evidence="1">DNA-directed primase/polymerase protein</fullName>
        <ecNumber evidence="3">2.7.7.102</ecNumber>
    </recommendedName>
</protein>
<dbReference type="GO" id="GO:0006264">
    <property type="term" value="P:mitochondrial DNA replication"/>
    <property type="evidence" value="ECO:0007669"/>
    <property type="project" value="TreeGrafter"/>
</dbReference>
<dbReference type="PANTHER" id="PTHR31399:SF0">
    <property type="entry name" value="DNA-DIRECTED PRIMASE_POLYMERASE PROTEIN"/>
    <property type="match status" value="1"/>
</dbReference>
<feature type="compositionally biased region" description="Acidic residues" evidence="5">
    <location>
        <begin position="887"/>
        <end position="901"/>
    </location>
</feature>
<dbReference type="GO" id="GO:0003887">
    <property type="term" value="F:DNA-directed DNA polymerase activity"/>
    <property type="evidence" value="ECO:0007669"/>
    <property type="project" value="UniProtKB-EC"/>
</dbReference>
<organism evidence="6 7">
    <name type="scientific">Prototheca wickerhamii</name>
    <dbReference type="NCBI Taxonomy" id="3111"/>
    <lineage>
        <taxon>Eukaryota</taxon>
        <taxon>Viridiplantae</taxon>
        <taxon>Chlorophyta</taxon>
        <taxon>core chlorophytes</taxon>
        <taxon>Trebouxiophyceae</taxon>
        <taxon>Chlorellales</taxon>
        <taxon>Chlorellaceae</taxon>
        <taxon>Prototheca</taxon>
    </lineage>
</organism>
<gene>
    <name evidence="6" type="ORF">QBZ16_004398</name>
</gene>
<evidence type="ECO:0000256" key="1">
    <source>
        <dbReference type="ARBA" id="ARBA00026139"/>
    </source>
</evidence>
<feature type="region of interest" description="Disordered" evidence="5">
    <location>
        <begin position="1"/>
        <end position="21"/>
    </location>
</feature>
<dbReference type="GO" id="GO:0042276">
    <property type="term" value="P:error-prone translesion synthesis"/>
    <property type="evidence" value="ECO:0007669"/>
    <property type="project" value="InterPro"/>
</dbReference>
<name>A0AAD9ML55_PROWI</name>
<evidence type="ECO:0000256" key="3">
    <source>
        <dbReference type="ARBA" id="ARBA00044768"/>
    </source>
</evidence>
<evidence type="ECO:0000313" key="6">
    <source>
        <dbReference type="EMBL" id="KAK2077553.1"/>
    </source>
</evidence>
<dbReference type="GO" id="GO:0005634">
    <property type="term" value="C:nucleus"/>
    <property type="evidence" value="ECO:0007669"/>
    <property type="project" value="TreeGrafter"/>
</dbReference>
<dbReference type="Proteomes" id="UP001255856">
    <property type="component" value="Unassembled WGS sequence"/>
</dbReference>
<dbReference type="GO" id="GO:0031297">
    <property type="term" value="P:replication fork processing"/>
    <property type="evidence" value="ECO:0007669"/>
    <property type="project" value="TreeGrafter"/>
</dbReference>
<dbReference type="EC" id="2.7.7.102" evidence="3"/>
<evidence type="ECO:0000256" key="2">
    <source>
        <dbReference type="ARBA" id="ARBA00044677"/>
    </source>
</evidence>
<proteinExistence type="predicted"/>
<dbReference type="PANTHER" id="PTHR31399">
    <property type="entry name" value="DNA-DIRECTED PRIMASE / POLYMERASE PROTEIN"/>
    <property type="match status" value="1"/>
</dbReference>
<dbReference type="EMBL" id="JASFZW010000006">
    <property type="protein sequence ID" value="KAK2077553.1"/>
    <property type="molecule type" value="Genomic_DNA"/>
</dbReference>
<comment type="catalytic activity">
    <reaction evidence="4">
        <text>DNA(n) + a 2'-deoxyribonucleoside 5'-triphosphate = DNA(n+1) + diphosphate</text>
        <dbReference type="Rhea" id="RHEA:22508"/>
        <dbReference type="Rhea" id="RHEA-COMP:17339"/>
        <dbReference type="Rhea" id="RHEA-COMP:17340"/>
        <dbReference type="ChEBI" id="CHEBI:33019"/>
        <dbReference type="ChEBI" id="CHEBI:61560"/>
        <dbReference type="ChEBI" id="CHEBI:173112"/>
        <dbReference type="EC" id="2.7.7.7"/>
    </reaction>
    <physiologicalReaction direction="left-to-right" evidence="4">
        <dbReference type="Rhea" id="RHEA:22509"/>
    </physiologicalReaction>
</comment>